<dbReference type="AlphaFoldDB" id="A0A8S1KQU4"/>
<organism evidence="1 2">
    <name type="scientific">Paramecium sonneborni</name>
    <dbReference type="NCBI Taxonomy" id="65129"/>
    <lineage>
        <taxon>Eukaryota</taxon>
        <taxon>Sar</taxon>
        <taxon>Alveolata</taxon>
        <taxon>Ciliophora</taxon>
        <taxon>Intramacronucleata</taxon>
        <taxon>Oligohymenophorea</taxon>
        <taxon>Peniculida</taxon>
        <taxon>Parameciidae</taxon>
        <taxon>Paramecium</taxon>
    </lineage>
</organism>
<dbReference type="Proteomes" id="UP000692954">
    <property type="component" value="Unassembled WGS sequence"/>
</dbReference>
<reference evidence="1" key="1">
    <citation type="submission" date="2021-01" db="EMBL/GenBank/DDBJ databases">
        <authorList>
            <consortium name="Genoscope - CEA"/>
            <person name="William W."/>
        </authorList>
    </citation>
    <scope>NUCLEOTIDE SEQUENCE</scope>
</reference>
<comment type="caution">
    <text evidence="1">The sequence shown here is derived from an EMBL/GenBank/DDBJ whole genome shotgun (WGS) entry which is preliminary data.</text>
</comment>
<evidence type="ECO:0000313" key="1">
    <source>
        <dbReference type="EMBL" id="CAD8057789.1"/>
    </source>
</evidence>
<dbReference type="OrthoDB" id="296443at2759"/>
<sequence>MNLQLNQIIWRKFYEEIELDKPEQNYIQSLIPIDQKGITIDLYVYSNVSRKMYYIHLFESQQDVYKYQFKLFLIFQEEIKESLQLKHQLCRYDEKYQNNLAIFRTKGLKLKSMRKIIESFVNSKPILTGIFDTKQQILRKNTITTFNIKLHWEPEATKPILVDDRIAYIKEEQKFTQKKNEVQKLSWSSYQQHQIETKKTKVIIIEEDEQKKIEFIKID</sequence>
<proteinExistence type="predicted"/>
<evidence type="ECO:0000313" key="2">
    <source>
        <dbReference type="Proteomes" id="UP000692954"/>
    </source>
</evidence>
<name>A0A8S1KQU4_9CILI</name>
<keyword evidence="2" id="KW-1185">Reference proteome</keyword>
<gene>
    <name evidence="1" type="ORF">PSON_ATCC_30995.1.T0110393</name>
</gene>
<dbReference type="EMBL" id="CAJJDN010000011">
    <property type="protein sequence ID" value="CAD8057789.1"/>
    <property type="molecule type" value="Genomic_DNA"/>
</dbReference>
<accession>A0A8S1KQU4</accession>
<protein>
    <submittedName>
        <fullName evidence="1">Uncharacterized protein</fullName>
    </submittedName>
</protein>